<dbReference type="EMBL" id="FLQY01000212">
    <property type="protein sequence ID" value="SBT08798.1"/>
    <property type="molecule type" value="Genomic_DNA"/>
</dbReference>
<accession>A0A1A8XXN6</accession>
<evidence type="ECO:0000313" key="1">
    <source>
        <dbReference type="EMBL" id="SBT08798.1"/>
    </source>
</evidence>
<organism evidence="1 2">
    <name type="scientific">Candidatus Propionivibrio aalborgensis</name>
    <dbReference type="NCBI Taxonomy" id="1860101"/>
    <lineage>
        <taxon>Bacteria</taxon>
        <taxon>Pseudomonadati</taxon>
        <taxon>Pseudomonadota</taxon>
        <taxon>Betaproteobacteria</taxon>
        <taxon>Rhodocyclales</taxon>
        <taxon>Rhodocyclaceae</taxon>
        <taxon>Propionivibrio</taxon>
    </lineage>
</organism>
<dbReference type="AlphaFoldDB" id="A0A1A8XXN6"/>
<name>A0A1A8XXN6_9RHOO</name>
<keyword evidence="2" id="KW-1185">Reference proteome</keyword>
<dbReference type="Proteomes" id="UP000199600">
    <property type="component" value="Unassembled WGS sequence"/>
</dbReference>
<gene>
    <name evidence="1" type="ORF">PROAA_290067</name>
</gene>
<evidence type="ECO:0000313" key="2">
    <source>
        <dbReference type="Proteomes" id="UP000199600"/>
    </source>
</evidence>
<reference evidence="1 2" key="1">
    <citation type="submission" date="2016-06" db="EMBL/GenBank/DDBJ databases">
        <authorList>
            <person name="Kjaerup R.B."/>
            <person name="Dalgaard T.S."/>
            <person name="Juul-Madsen H.R."/>
        </authorList>
    </citation>
    <scope>NUCLEOTIDE SEQUENCE [LARGE SCALE GENOMIC DNA]</scope>
    <source>
        <strain evidence="1">2</strain>
    </source>
</reference>
<sequence length="148" mass="15945">MLDDPEPAGIRLAGMGAFRRSGEVRRCRVQAVANLTVFDAGREMAVYAHGVVIARASTDPGGICQIGRCDDVGGPAHDRLFTSPRDEAVNGWAVGCIGRHVYHTRLKQDGHRCEAKNKGAGCAEQDFLHGNRFNSRRADCPVNGITVS</sequence>
<protein>
    <submittedName>
        <fullName evidence="1">Uncharacterized protein</fullName>
    </submittedName>
</protein>
<proteinExistence type="predicted"/>